<evidence type="ECO:0000256" key="1">
    <source>
        <dbReference type="ARBA" id="ARBA00022737"/>
    </source>
</evidence>
<keyword evidence="1" id="KW-0677">Repeat</keyword>
<name>A0A7Y0F0Q6_9BIFI</name>
<dbReference type="SMART" id="SM00382">
    <property type="entry name" value="AAA"/>
    <property type="match status" value="2"/>
</dbReference>
<dbReference type="Gene3D" id="3.40.50.300">
    <property type="entry name" value="P-loop containing nucleotide triphosphate hydrolases"/>
    <property type="match status" value="3"/>
</dbReference>
<evidence type="ECO:0000256" key="2">
    <source>
        <dbReference type="ARBA" id="ARBA00022741"/>
    </source>
</evidence>
<evidence type="ECO:0000313" key="6">
    <source>
        <dbReference type="Proteomes" id="UP000588277"/>
    </source>
</evidence>
<gene>
    <name evidence="5" type="ORF">G1C96_0484</name>
</gene>
<dbReference type="InterPro" id="IPR017871">
    <property type="entry name" value="ABC_transporter-like_CS"/>
</dbReference>
<dbReference type="GO" id="GO:0005524">
    <property type="term" value="F:ATP binding"/>
    <property type="evidence" value="ECO:0007669"/>
    <property type="project" value="UniProtKB-KW"/>
</dbReference>
<proteinExistence type="predicted"/>
<accession>A0A7Y0F0Q6</accession>
<keyword evidence="6" id="KW-1185">Reference proteome</keyword>
<dbReference type="InterPro" id="IPR003593">
    <property type="entry name" value="AAA+_ATPase"/>
</dbReference>
<dbReference type="GO" id="GO:0016887">
    <property type="term" value="F:ATP hydrolysis activity"/>
    <property type="evidence" value="ECO:0007669"/>
    <property type="project" value="InterPro"/>
</dbReference>
<feature type="domain" description="ABC transporter" evidence="4">
    <location>
        <begin position="5"/>
        <end position="212"/>
    </location>
</feature>
<organism evidence="5 6">
    <name type="scientific">Bifidobacterium moraviense</name>
    <dbReference type="NCBI Taxonomy" id="2675323"/>
    <lineage>
        <taxon>Bacteria</taxon>
        <taxon>Bacillati</taxon>
        <taxon>Actinomycetota</taxon>
        <taxon>Actinomycetes</taxon>
        <taxon>Bifidobacteriales</taxon>
        <taxon>Bifidobacteriaceae</taxon>
        <taxon>Bifidobacterium</taxon>
    </lineage>
</organism>
<dbReference type="RefSeq" id="WP_169275045.1">
    <property type="nucleotide sequence ID" value="NZ_JAAIIH010000001.1"/>
</dbReference>
<dbReference type="SUPFAM" id="SSF52540">
    <property type="entry name" value="P-loop containing nucleoside triphosphate hydrolases"/>
    <property type="match status" value="2"/>
</dbReference>
<dbReference type="InterPro" id="IPR050611">
    <property type="entry name" value="ABCF"/>
</dbReference>
<keyword evidence="3 5" id="KW-0067">ATP-binding</keyword>
<evidence type="ECO:0000256" key="3">
    <source>
        <dbReference type="ARBA" id="ARBA00022840"/>
    </source>
</evidence>
<evidence type="ECO:0000259" key="4">
    <source>
        <dbReference type="PROSITE" id="PS50893"/>
    </source>
</evidence>
<protein>
    <submittedName>
        <fullName evidence="5">ABC transporter ATP-binding protein</fullName>
    </submittedName>
</protein>
<comment type="caution">
    <text evidence="5">The sequence shown here is derived from an EMBL/GenBank/DDBJ whole genome shotgun (WGS) entry which is preliminary data.</text>
</comment>
<dbReference type="Proteomes" id="UP000588277">
    <property type="component" value="Unassembled WGS sequence"/>
</dbReference>
<dbReference type="Pfam" id="PF00005">
    <property type="entry name" value="ABC_tran"/>
    <property type="match status" value="2"/>
</dbReference>
<reference evidence="5 6" key="1">
    <citation type="submission" date="2020-02" db="EMBL/GenBank/DDBJ databases">
        <title>Characterization of phylogenetic diversity of novel bifidobacterial species isolated in Czech ZOOs.</title>
        <authorList>
            <person name="Lugli G.A."/>
            <person name="Vera N.B."/>
            <person name="Ventura M."/>
        </authorList>
    </citation>
    <scope>NUCLEOTIDE SEQUENCE [LARGE SCALE GENOMIC DNA]</scope>
    <source>
        <strain evidence="5 6">DSM 109958</strain>
    </source>
</reference>
<dbReference type="InterPro" id="IPR003439">
    <property type="entry name" value="ABC_transporter-like_ATP-bd"/>
</dbReference>
<evidence type="ECO:0000313" key="5">
    <source>
        <dbReference type="EMBL" id="NMM99906.1"/>
    </source>
</evidence>
<dbReference type="AlphaFoldDB" id="A0A7Y0F0Q6"/>
<dbReference type="EMBL" id="JAAIIH010000001">
    <property type="protein sequence ID" value="NMM99906.1"/>
    <property type="molecule type" value="Genomic_DNA"/>
</dbReference>
<keyword evidence="2" id="KW-0547">Nucleotide-binding</keyword>
<dbReference type="PANTHER" id="PTHR19211:SF14">
    <property type="entry name" value="ATP-BINDING CASSETTE SUB-FAMILY F MEMBER 1"/>
    <property type="match status" value="1"/>
</dbReference>
<sequence>MIPALDLNHIDFTYPSAAEPLFEDVSARFARGWTALLGGNGIGKTTLVRLALGDIRPDAGSVRPARRTYAAAYCAQRIDEPPTNLADFASDWSPEAMAVRSALGIGDDWCWRWSTLSGGEAKRLQLACAFAARPDVLVLDEPTNHVDAAARDAIAMAMRLFDGVGIVVSHDAALIDATCARCVMLERRHVRGRNVTVAATYQGGYAQASAQRQADDLRDDAALNAARRTARRLAAERTRRAEHARELDARKRRGLRVDPNDHDARNLLKYGKPTLGTAASRATAQLDGRLSAARRAEESLSVAAKRYDGDIWMGAEPSHRRELIHVAAGVIRYGEDSATGLASARDAAASSGVVAVPPRATLAVGPHGVWTLEETDPNGDGLLVPELSVGPRDHIVITGPNGLGKSTLIRAMLNGAGAGLGTSRSAAGADVPMLAIGQRAGADAERRAMTELAGLSRERRSLALAAYARLNADPDRLVAAGNGNARSAGNTGGETGGVLSPGELRKLMLALGAARGVQLIVMDEPTNHLDIDSRKALARMLRSFPGAVIVATHDALLLDDGSQDFDRLIW</sequence>
<dbReference type="InterPro" id="IPR027417">
    <property type="entry name" value="P-loop_NTPase"/>
</dbReference>
<dbReference type="PANTHER" id="PTHR19211">
    <property type="entry name" value="ATP-BINDING TRANSPORT PROTEIN-RELATED"/>
    <property type="match status" value="1"/>
</dbReference>
<dbReference type="PROSITE" id="PS50893">
    <property type="entry name" value="ABC_TRANSPORTER_2"/>
    <property type="match status" value="1"/>
</dbReference>
<dbReference type="PROSITE" id="PS00211">
    <property type="entry name" value="ABC_TRANSPORTER_1"/>
    <property type="match status" value="1"/>
</dbReference>